<keyword evidence="5" id="KW-0040">ANK repeat</keyword>
<dbReference type="PROSITE" id="PS50002">
    <property type="entry name" value="SH3"/>
    <property type="match status" value="1"/>
</dbReference>
<keyword evidence="2" id="KW-0728">SH3 domain</keyword>
<reference evidence="9" key="2">
    <citation type="submission" date="2022-06" db="UniProtKB">
        <authorList>
            <consortium name="EnsemblMetazoa"/>
        </authorList>
    </citation>
    <scope>IDENTIFICATION</scope>
    <source>
        <strain evidence="9">PS312</strain>
    </source>
</reference>
<feature type="compositionally biased region" description="Basic and acidic residues" evidence="8">
    <location>
        <begin position="209"/>
        <end position="218"/>
    </location>
</feature>
<feature type="region of interest" description="Disordered" evidence="8">
    <location>
        <begin position="68"/>
        <end position="151"/>
    </location>
</feature>
<reference evidence="10" key="1">
    <citation type="journal article" date="2008" name="Nat. Genet.">
        <title>The Pristionchus pacificus genome provides a unique perspective on nematode lifestyle and parasitism.</title>
        <authorList>
            <person name="Dieterich C."/>
            <person name="Clifton S.W."/>
            <person name="Schuster L.N."/>
            <person name="Chinwalla A."/>
            <person name="Delehaunty K."/>
            <person name="Dinkelacker I."/>
            <person name="Fulton L."/>
            <person name="Fulton R."/>
            <person name="Godfrey J."/>
            <person name="Minx P."/>
            <person name="Mitreva M."/>
            <person name="Roeseler W."/>
            <person name="Tian H."/>
            <person name="Witte H."/>
            <person name="Yang S.P."/>
            <person name="Wilson R.K."/>
            <person name="Sommer R.J."/>
        </authorList>
    </citation>
    <scope>NUCLEOTIDE SEQUENCE [LARGE SCALE GENOMIC DNA]</scope>
    <source>
        <strain evidence="10">PS312</strain>
    </source>
</reference>
<gene>
    <name evidence="9" type="primary">WBGene00094673</name>
</gene>
<sequence length="668" mass="71226">MQLCDDVVDMLTRTAAEEQEALRIAANKVDSLRAQLEELHRRRRAAKNAALLEQKRMQTAQAHVAQMTAVRAGSSATPTPDAVQRPRASVEPFQIQQMKSPEEAQTSVSPSKEKEGVDETDQRLQHPPAPSDHLGRTSPHATAAAAAAPGGGGVKIRVVDQQVTMDQQQRVTMTSSSSSVAPNREEISPSPPKDPHPTEPGTIAPGPHEPQEPAEHAHARLRGSKADLVSIRSESLKATKRRSWAASESTMSELDSIRRVLLEQQLKGRTHYIPDLSPASPAPSSVLSGGVTSSVGGVSSMTIEEERREEEEEKAEEPSPFSASSSSSVGAFADSTSAFATTTTSSTSAASAAATAGSSAAGAAAAEAAAGVERPTALGGVQKEEEPGSSSAEEAGSLCSTRSSEDAAIEMEVQKPSRAVKGILRPKGKKASGLRIEFDPLALLLDAALEGEIELVQTSAKKLTDVSASNDEGITALHNAICAGHYEIVRFLIDSNADVNAQDSDGWTPLHCAASCNNLPMVRVLVEGGACVLSSTLSDLETPVQKCEEEEDGYDGCLRYLIAAHNATGTANGGTVYAAYPYAAEYEDEMSFDGGDKLRVLQKDAPDTDNGWWLCEKQREDGTTERGLAPRTYLALYPPLKYRQRLAFVPFDFSLESNNNEKDQQQQK</sequence>
<dbReference type="PANTHER" id="PTHR24131:SF10">
    <property type="entry name" value="ANKYRIN-REPEAT, SH3-DOMAIN, AND PROLINE-RICH-REGION CONTAINING PROTEIN, ISOFORM B"/>
    <property type="match status" value="1"/>
</dbReference>
<organism evidence="9 10">
    <name type="scientific">Pristionchus pacificus</name>
    <name type="common">Parasitic nematode worm</name>
    <dbReference type="NCBI Taxonomy" id="54126"/>
    <lineage>
        <taxon>Eukaryota</taxon>
        <taxon>Metazoa</taxon>
        <taxon>Ecdysozoa</taxon>
        <taxon>Nematoda</taxon>
        <taxon>Chromadorea</taxon>
        <taxon>Rhabditida</taxon>
        <taxon>Rhabditina</taxon>
        <taxon>Diplogasteromorpha</taxon>
        <taxon>Diplogasteroidea</taxon>
        <taxon>Neodiplogasteridae</taxon>
        <taxon>Pristionchus</taxon>
    </lineage>
</organism>
<evidence type="ECO:0000256" key="1">
    <source>
        <dbReference type="ARBA" id="ARBA00004123"/>
    </source>
</evidence>
<evidence type="ECO:0000313" key="9">
    <source>
        <dbReference type="EnsemblMetazoa" id="PPA05119.1"/>
    </source>
</evidence>
<proteinExistence type="predicted"/>
<dbReference type="Pfam" id="PF14604">
    <property type="entry name" value="SH3_9"/>
    <property type="match status" value="1"/>
</dbReference>
<keyword evidence="3" id="KW-0053">Apoptosis</keyword>
<feature type="region of interest" description="Disordered" evidence="8">
    <location>
        <begin position="272"/>
        <end position="329"/>
    </location>
</feature>
<dbReference type="InterPro" id="IPR047163">
    <property type="entry name" value="ASPP1/2"/>
</dbReference>
<dbReference type="Proteomes" id="UP000005239">
    <property type="component" value="Unassembled WGS sequence"/>
</dbReference>
<feature type="compositionally biased region" description="Basic and acidic residues" evidence="8">
    <location>
        <begin position="111"/>
        <end position="124"/>
    </location>
</feature>
<evidence type="ECO:0000313" key="10">
    <source>
        <dbReference type="Proteomes" id="UP000005239"/>
    </source>
</evidence>
<name>A0A2A6BZU3_PRIPA</name>
<evidence type="ECO:0000256" key="7">
    <source>
        <dbReference type="SAM" id="Coils"/>
    </source>
</evidence>
<keyword evidence="4" id="KW-0677">Repeat</keyword>
<dbReference type="GO" id="GO:0006915">
    <property type="term" value="P:apoptotic process"/>
    <property type="evidence" value="ECO:0007669"/>
    <property type="project" value="UniProtKB-KW"/>
</dbReference>
<keyword evidence="6" id="KW-0539">Nucleus</keyword>
<dbReference type="Pfam" id="PF12796">
    <property type="entry name" value="Ank_2"/>
    <property type="match status" value="1"/>
</dbReference>
<dbReference type="SUPFAM" id="SSF48403">
    <property type="entry name" value="Ankyrin repeat"/>
    <property type="match status" value="1"/>
</dbReference>
<evidence type="ECO:0000256" key="3">
    <source>
        <dbReference type="ARBA" id="ARBA00022703"/>
    </source>
</evidence>
<dbReference type="FunFam" id="1.25.40.20:FF:000008">
    <property type="entry name" value="Apoptosis-stimulating of p53 protein 2 isoform 1"/>
    <property type="match status" value="1"/>
</dbReference>
<dbReference type="GO" id="GO:0005634">
    <property type="term" value="C:nucleus"/>
    <property type="evidence" value="ECO:0007669"/>
    <property type="project" value="UniProtKB-SubCell"/>
</dbReference>
<dbReference type="Gene3D" id="1.25.40.20">
    <property type="entry name" value="Ankyrin repeat-containing domain"/>
    <property type="match status" value="1"/>
</dbReference>
<feature type="coiled-coil region" evidence="7">
    <location>
        <begin position="15"/>
        <end position="49"/>
    </location>
</feature>
<dbReference type="GO" id="GO:0043066">
    <property type="term" value="P:negative regulation of apoptotic process"/>
    <property type="evidence" value="ECO:0007669"/>
    <property type="project" value="EnsemblMetazoa"/>
</dbReference>
<evidence type="ECO:0000256" key="2">
    <source>
        <dbReference type="ARBA" id="ARBA00022443"/>
    </source>
</evidence>
<dbReference type="PROSITE" id="PS50088">
    <property type="entry name" value="ANK_REPEAT"/>
    <property type="match status" value="2"/>
</dbReference>
<evidence type="ECO:0000256" key="6">
    <source>
        <dbReference type="ARBA" id="ARBA00023242"/>
    </source>
</evidence>
<evidence type="ECO:0000256" key="8">
    <source>
        <dbReference type="SAM" id="MobiDB-lite"/>
    </source>
</evidence>
<feature type="compositionally biased region" description="Basic and acidic residues" evidence="8">
    <location>
        <begin position="183"/>
        <end position="197"/>
    </location>
</feature>
<dbReference type="SMART" id="SM00248">
    <property type="entry name" value="ANK"/>
    <property type="match status" value="2"/>
</dbReference>
<dbReference type="AlphaFoldDB" id="A0A2A6BZU3"/>
<evidence type="ECO:0000256" key="5">
    <source>
        <dbReference type="ARBA" id="ARBA00023043"/>
    </source>
</evidence>
<dbReference type="EnsemblMetazoa" id="PPA05119.1">
    <property type="protein sequence ID" value="PPA05119.1"/>
    <property type="gene ID" value="WBGene00094673"/>
</dbReference>
<feature type="compositionally biased region" description="Low complexity" evidence="8">
    <location>
        <begin position="388"/>
        <end position="397"/>
    </location>
</feature>
<dbReference type="GO" id="GO:0002039">
    <property type="term" value="F:p53 binding"/>
    <property type="evidence" value="ECO:0007669"/>
    <property type="project" value="EnsemblMetazoa"/>
</dbReference>
<dbReference type="PROSITE" id="PS50297">
    <property type="entry name" value="ANK_REP_REGION"/>
    <property type="match status" value="2"/>
</dbReference>
<dbReference type="SUPFAM" id="SSF50044">
    <property type="entry name" value="SH3-domain"/>
    <property type="match status" value="1"/>
</dbReference>
<dbReference type="PANTHER" id="PTHR24131">
    <property type="entry name" value="APOPTOSIS-STIMULATING OF P53 PROTEIN"/>
    <property type="match status" value="1"/>
</dbReference>
<protein>
    <submittedName>
        <fullName evidence="9">Ape-1</fullName>
    </submittedName>
</protein>
<evidence type="ECO:0000256" key="4">
    <source>
        <dbReference type="ARBA" id="ARBA00022737"/>
    </source>
</evidence>
<feature type="compositionally biased region" description="Polar residues" evidence="8">
    <location>
        <begin position="94"/>
        <end position="110"/>
    </location>
</feature>
<dbReference type="InterPro" id="IPR001452">
    <property type="entry name" value="SH3_domain"/>
</dbReference>
<keyword evidence="10" id="KW-1185">Reference proteome</keyword>
<dbReference type="InterPro" id="IPR036028">
    <property type="entry name" value="SH3-like_dom_sf"/>
</dbReference>
<feature type="compositionally biased region" description="Low complexity" evidence="8">
    <location>
        <begin position="318"/>
        <end position="329"/>
    </location>
</feature>
<accession>A0A8R1Y9K4</accession>
<comment type="subcellular location">
    <subcellularLocation>
        <location evidence="1">Nucleus</location>
    </subcellularLocation>
</comment>
<dbReference type="SMART" id="SM00326">
    <property type="entry name" value="SH3"/>
    <property type="match status" value="1"/>
</dbReference>
<keyword evidence="7" id="KW-0175">Coiled coil</keyword>
<accession>A0A2A6BZU3</accession>
<feature type="region of interest" description="Disordered" evidence="8">
    <location>
        <begin position="379"/>
        <end position="405"/>
    </location>
</feature>
<feature type="region of interest" description="Disordered" evidence="8">
    <location>
        <begin position="166"/>
        <end position="253"/>
    </location>
</feature>
<dbReference type="InterPro" id="IPR002110">
    <property type="entry name" value="Ankyrin_rpt"/>
</dbReference>
<feature type="compositionally biased region" description="Low complexity" evidence="8">
    <location>
        <begin position="276"/>
        <end position="300"/>
    </location>
</feature>
<dbReference type="InterPro" id="IPR036770">
    <property type="entry name" value="Ankyrin_rpt-contain_sf"/>
</dbReference>